<protein>
    <submittedName>
        <fullName evidence="3">M23 family metallopeptidase</fullName>
    </submittedName>
</protein>
<sequence>MSSRAGAWLVGTIAILLAPALLLGALVLTTIASTSLASVAACATSGFSVPIVPLGTAPGTSTGGSGGAAGAIDADPASASGLTVSTTIDGEPAEFAGAQLSNAAHILTAGREAGLGVRDQVIGVMTAIGESTLQVLDHGDAAGPDSRGLFQQRDNGAWGSYADRMDPHASASSFFTALLAVAERDALAPSEAAHRVQGNADPQHYAKYWQAAVTVSETISGTSTGLGTGTPPTAGASADADGGCGAASAAAAGSGGSGSGSGSAAILSPSGWAAPGAGALTDTFGNRFHPTDFEWRMHNGIDLAAGGCGGQIWAAQSGTVVEAEPDSSGNGTIRVDHGGGLVTKYLHMEADGYLVGVGAVVTAGQQIGVTGTSGQSTGCHLHFEVLVDGERADPLPFLDARGVSF</sequence>
<organism evidence="3 4">
    <name type="scientific">Pseudoclavibacter terrae</name>
    <dbReference type="NCBI Taxonomy" id="1530195"/>
    <lineage>
        <taxon>Bacteria</taxon>
        <taxon>Bacillati</taxon>
        <taxon>Actinomycetota</taxon>
        <taxon>Actinomycetes</taxon>
        <taxon>Micrococcales</taxon>
        <taxon>Microbacteriaceae</taxon>
        <taxon>Pseudoclavibacter</taxon>
    </lineage>
</organism>
<feature type="domain" description="M23ase beta-sheet core" evidence="2">
    <location>
        <begin position="296"/>
        <end position="394"/>
    </location>
</feature>
<evidence type="ECO:0000313" key="4">
    <source>
        <dbReference type="Proteomes" id="UP000490386"/>
    </source>
</evidence>
<dbReference type="InterPro" id="IPR011055">
    <property type="entry name" value="Dup_hybrid_motif"/>
</dbReference>
<comment type="caution">
    <text evidence="3">The sequence shown here is derived from an EMBL/GenBank/DDBJ whole genome shotgun (WGS) entry which is preliminary data.</text>
</comment>
<dbReference type="Pfam" id="PF01551">
    <property type="entry name" value="Peptidase_M23"/>
    <property type="match status" value="1"/>
</dbReference>
<dbReference type="RefSeq" id="WP_151423947.1">
    <property type="nucleotide sequence ID" value="NZ_WBJX01000003.1"/>
</dbReference>
<dbReference type="PANTHER" id="PTHR21666:SF270">
    <property type="entry name" value="MUREIN HYDROLASE ACTIVATOR ENVC"/>
    <property type="match status" value="1"/>
</dbReference>
<dbReference type="OrthoDB" id="5496837at2"/>
<dbReference type="CDD" id="cd12797">
    <property type="entry name" value="M23_peptidase"/>
    <property type="match status" value="1"/>
</dbReference>
<dbReference type="PANTHER" id="PTHR21666">
    <property type="entry name" value="PEPTIDASE-RELATED"/>
    <property type="match status" value="1"/>
</dbReference>
<evidence type="ECO:0000313" key="3">
    <source>
        <dbReference type="EMBL" id="KAB1637794.1"/>
    </source>
</evidence>
<feature type="region of interest" description="Disordered" evidence="1">
    <location>
        <begin position="223"/>
        <end position="260"/>
    </location>
</feature>
<accession>A0A7J5B1K4</accession>
<dbReference type="Gene3D" id="2.70.70.10">
    <property type="entry name" value="Glucose Permease (Domain IIA)"/>
    <property type="match status" value="1"/>
</dbReference>
<gene>
    <name evidence="3" type="ORF">F8O03_11405</name>
</gene>
<feature type="compositionally biased region" description="Low complexity" evidence="1">
    <location>
        <begin position="223"/>
        <end position="252"/>
    </location>
</feature>
<keyword evidence="4" id="KW-1185">Reference proteome</keyword>
<evidence type="ECO:0000256" key="1">
    <source>
        <dbReference type="SAM" id="MobiDB-lite"/>
    </source>
</evidence>
<dbReference type="InterPro" id="IPR016047">
    <property type="entry name" value="M23ase_b-sheet_dom"/>
</dbReference>
<proteinExistence type="predicted"/>
<dbReference type="GO" id="GO:0004222">
    <property type="term" value="F:metalloendopeptidase activity"/>
    <property type="evidence" value="ECO:0007669"/>
    <property type="project" value="TreeGrafter"/>
</dbReference>
<dbReference type="SUPFAM" id="SSF51261">
    <property type="entry name" value="Duplicated hybrid motif"/>
    <property type="match status" value="1"/>
</dbReference>
<evidence type="ECO:0000259" key="2">
    <source>
        <dbReference type="Pfam" id="PF01551"/>
    </source>
</evidence>
<dbReference type="InterPro" id="IPR050570">
    <property type="entry name" value="Cell_wall_metabolism_enzyme"/>
</dbReference>
<dbReference type="Proteomes" id="UP000490386">
    <property type="component" value="Unassembled WGS sequence"/>
</dbReference>
<dbReference type="EMBL" id="WBJX01000003">
    <property type="protein sequence ID" value="KAB1637794.1"/>
    <property type="molecule type" value="Genomic_DNA"/>
</dbReference>
<reference evidence="3 4" key="1">
    <citation type="submission" date="2019-09" db="EMBL/GenBank/DDBJ databases">
        <title>Phylogeny of genus Pseudoclavibacter and closely related genus.</title>
        <authorList>
            <person name="Li Y."/>
        </authorList>
    </citation>
    <scope>NUCLEOTIDE SEQUENCE [LARGE SCALE GENOMIC DNA]</scope>
    <source>
        <strain evidence="3 4">THG-MD12</strain>
    </source>
</reference>
<name>A0A7J5B1K4_9MICO</name>
<dbReference type="AlphaFoldDB" id="A0A7J5B1K4"/>